<protein>
    <recommendedName>
        <fullName evidence="1">AAA domain-containing protein</fullName>
    </recommendedName>
</protein>
<dbReference type="PANTHER" id="PTHR13696">
    <property type="entry name" value="P-LOOP CONTAINING NUCLEOSIDE TRIPHOSPHATE HYDROLASE"/>
    <property type="match status" value="1"/>
</dbReference>
<dbReference type="Proteomes" id="UP001320513">
    <property type="component" value="Unassembled WGS sequence"/>
</dbReference>
<evidence type="ECO:0000313" key="3">
    <source>
        <dbReference type="Proteomes" id="UP001320513"/>
    </source>
</evidence>
<dbReference type="PANTHER" id="PTHR13696:SF52">
    <property type="entry name" value="PARA FAMILY PROTEIN CT_582"/>
    <property type="match status" value="1"/>
</dbReference>
<dbReference type="NCBIfam" id="NF047398">
    <property type="entry name" value="AAA_KGGVGR"/>
    <property type="match status" value="1"/>
</dbReference>
<dbReference type="Gene3D" id="3.40.50.300">
    <property type="entry name" value="P-loop containing nucleotide triphosphate hydrolases"/>
    <property type="match status" value="1"/>
</dbReference>
<dbReference type="Pfam" id="PF13614">
    <property type="entry name" value="AAA_31"/>
    <property type="match status" value="1"/>
</dbReference>
<sequence length="919" mass="105055">MLKSIGFINRLEDDLRENVIQNNIVDFYIELRVNQNIEVYIVSDIAKGLGELYTKSVAIEELKNSNIECIFISERKSQEEDYSHLFSGSKTSVGLRRSLGALLAMDEHRRCEKSNVVTFFSYKGGVGRTTSLALTAAYLSRKGKKVFVIDCDFEAPGLINFFNTSQVDSCKSGLVEYLNDRGFLGGCNIEDYVYEIEKSYSGIGSINLMPAGNIMESNEDLISYLEGLAKIDLQGEGLVKVLADLVDDINVKYNPDVILIDSRTGFNNTFGALAQLSNSVVVLAGDDAQNQPGLEYVTKALNEMNITACYVLSILSANFSKRYSNFCNQIQGLSSFDAEVFYFDRQNTLELIGTSLEEQDDLNDFINGENGSTQYQKFFKYIYEVTTPTEEASQDAKPEGLGVSVADVVEPLYDVEAIDGDSTVDCETPIQDKVLNDIKGRLPNLYAENIEYSAEYIRNFFYFRPCMEDLLIPEKCILLGDKGTGKTAFYKALQIDSFFQMLISKAQKKHLDYHVLNITNFDNDNFEFLGLDELIKDELSIKRFWMFYIWNSICSKGDYGGSNKDLLIDLDNFAAQEKIKALLNNADAYSRIEEDLTQINTDLKRQDKRLIVTFDQLDNIVKPFLWNDVIAPLVKIVMRFSYDYIHPKLFLRRDLYDRLGNLTNKNSFSPRTINLEWSQNEIFSYFLKIVFSYSKDDFFEFLNLSLANPNLISQIRKKLKTRDHEHNQLPLDKHLIQPVINAFFGAPKPKRNGTSSTAYEDLYRNIQSADKTVNLRPFIDLITNAIREQEEQDSEKNYRKNSILGLAYCTSSQVRKDAVVNYLEDLWNEKGNEFVKIFCSDFANNKIDARYKRNVLNGDDFDRLLEDIKNNNNDELAIKNSTLEEFKQTLIANKIITPYMVGSKTRYGFAYLYTNYLGI</sequence>
<accession>A0ABS9ZBT8</accession>
<feature type="domain" description="AAA" evidence="1">
    <location>
        <begin position="115"/>
        <end position="304"/>
    </location>
</feature>
<name>A0ABS9ZBT8_9PSED</name>
<gene>
    <name evidence="2" type="ORF">AUC61_00520</name>
</gene>
<evidence type="ECO:0000313" key="2">
    <source>
        <dbReference type="EMBL" id="MCI8208005.1"/>
    </source>
</evidence>
<proteinExistence type="predicted"/>
<dbReference type="EMBL" id="LOHG01000001">
    <property type="protein sequence ID" value="MCI8208005.1"/>
    <property type="molecule type" value="Genomic_DNA"/>
</dbReference>
<dbReference type="InterPro" id="IPR025669">
    <property type="entry name" value="AAA_dom"/>
</dbReference>
<reference evidence="2 3" key="1">
    <citation type="submission" date="2015-12" db="EMBL/GenBank/DDBJ databases">
        <title>Phylogenomics in the description of a new species in the Pseudomonas syringae group.</title>
        <authorList>
            <person name="Busquets A."/>
            <person name="Gomila M."/>
            <person name="Beiki F."/>
            <person name="Rahimian H."/>
            <person name="Mulet M."/>
            <person name="Sanchez D."/>
            <person name="Garcia-Valdes E."/>
            <person name="Lalucat J."/>
        </authorList>
    </citation>
    <scope>NUCLEOTIDE SEQUENCE [LARGE SCALE GENOMIC DNA]</scope>
    <source>
        <strain evidence="2 3">S25</strain>
    </source>
</reference>
<keyword evidence="3" id="KW-1185">Reference proteome</keyword>
<dbReference type="InterPro" id="IPR027417">
    <property type="entry name" value="P-loop_NTPase"/>
</dbReference>
<dbReference type="CDD" id="cd02042">
    <property type="entry name" value="ParAB_family"/>
    <property type="match status" value="1"/>
</dbReference>
<dbReference type="SUPFAM" id="SSF52540">
    <property type="entry name" value="P-loop containing nucleoside triphosphate hydrolases"/>
    <property type="match status" value="1"/>
</dbReference>
<evidence type="ECO:0000259" key="1">
    <source>
        <dbReference type="Pfam" id="PF13614"/>
    </source>
</evidence>
<organism evidence="2 3">
    <name type="scientific">Pseudomonas maioricensis</name>
    <dbReference type="NCBI Taxonomy" id="1766623"/>
    <lineage>
        <taxon>Bacteria</taxon>
        <taxon>Pseudomonadati</taxon>
        <taxon>Pseudomonadota</taxon>
        <taxon>Gammaproteobacteria</taxon>
        <taxon>Pseudomonadales</taxon>
        <taxon>Pseudomonadaceae</taxon>
        <taxon>Pseudomonas</taxon>
    </lineage>
</organism>
<dbReference type="RefSeq" id="WP_243244032.1">
    <property type="nucleotide sequence ID" value="NZ_LOHG01000001.1"/>
</dbReference>
<comment type="caution">
    <text evidence="2">The sequence shown here is derived from an EMBL/GenBank/DDBJ whole genome shotgun (WGS) entry which is preliminary data.</text>
</comment>
<dbReference type="InterPro" id="IPR050678">
    <property type="entry name" value="DNA_Partitioning_ATPase"/>
</dbReference>